<comment type="caution">
    <text evidence="2">The sequence shown here is derived from an EMBL/GenBank/DDBJ whole genome shotgun (WGS) entry which is preliminary data.</text>
</comment>
<dbReference type="AlphaFoldDB" id="A0A8S3X722"/>
<dbReference type="SMART" id="SM00595">
    <property type="entry name" value="MADF"/>
    <property type="match status" value="1"/>
</dbReference>
<dbReference type="InterPro" id="IPR006578">
    <property type="entry name" value="MADF-dom"/>
</dbReference>
<name>A0A8S3X722_PARAO</name>
<keyword evidence="3" id="KW-1185">Reference proteome</keyword>
<dbReference type="PANTHER" id="PTHR21505:SF15">
    <property type="entry name" value="RE18252P"/>
    <property type="match status" value="1"/>
</dbReference>
<proteinExistence type="predicted"/>
<dbReference type="Proteomes" id="UP000691718">
    <property type="component" value="Unassembled WGS sequence"/>
</dbReference>
<evidence type="ECO:0000313" key="3">
    <source>
        <dbReference type="Proteomes" id="UP000691718"/>
    </source>
</evidence>
<dbReference type="OrthoDB" id="8881252at2759"/>
<protein>
    <submittedName>
        <fullName evidence="2">(apollo) hypothetical protein</fullName>
    </submittedName>
</protein>
<dbReference type="PROSITE" id="PS51029">
    <property type="entry name" value="MADF"/>
    <property type="match status" value="1"/>
</dbReference>
<accession>A0A8S3X722</accession>
<reference evidence="2" key="1">
    <citation type="submission" date="2021-04" db="EMBL/GenBank/DDBJ databases">
        <authorList>
            <person name="Tunstrom K."/>
        </authorList>
    </citation>
    <scope>NUCLEOTIDE SEQUENCE</scope>
</reference>
<feature type="domain" description="MADF" evidence="1">
    <location>
        <begin position="14"/>
        <end position="100"/>
    </location>
</feature>
<evidence type="ECO:0000259" key="1">
    <source>
        <dbReference type="PROSITE" id="PS51029"/>
    </source>
</evidence>
<dbReference type="EMBL" id="CAJQZP010000980">
    <property type="protein sequence ID" value="CAG5006370.1"/>
    <property type="molecule type" value="Genomic_DNA"/>
</dbReference>
<evidence type="ECO:0000313" key="2">
    <source>
        <dbReference type="EMBL" id="CAG5006370.1"/>
    </source>
</evidence>
<organism evidence="2 3">
    <name type="scientific">Parnassius apollo</name>
    <name type="common">Apollo butterfly</name>
    <name type="synonym">Papilio apollo</name>
    <dbReference type="NCBI Taxonomy" id="110799"/>
    <lineage>
        <taxon>Eukaryota</taxon>
        <taxon>Metazoa</taxon>
        <taxon>Ecdysozoa</taxon>
        <taxon>Arthropoda</taxon>
        <taxon>Hexapoda</taxon>
        <taxon>Insecta</taxon>
        <taxon>Pterygota</taxon>
        <taxon>Neoptera</taxon>
        <taxon>Endopterygota</taxon>
        <taxon>Lepidoptera</taxon>
        <taxon>Glossata</taxon>
        <taxon>Ditrysia</taxon>
        <taxon>Papilionoidea</taxon>
        <taxon>Papilionidae</taxon>
        <taxon>Parnassiinae</taxon>
        <taxon>Parnassini</taxon>
        <taxon>Parnassius</taxon>
        <taxon>Parnassius</taxon>
    </lineage>
</organism>
<gene>
    <name evidence="2" type="ORF">PAPOLLO_LOCUS14736</name>
</gene>
<sequence>MKKNKEWSNDDMFLLIDLYKEKPCLWDPTNNEYKLKAKRSDCWLEIANILNCDVSIVKKKMESLLNSFRRERQRCAGFDEIYCSTWFAFEKMKFLLDKFSPRPTQDTLVLISYKINDRNIEHYLAYLESGWLSEDDMKKSDEEEENVPESYDGNGLLNMLENVVIKDSRNAEISTISETRKYDTVATTDVATSCTAAAPSDAKEICKENRDVTTYGPLQQSPNSPAAEPFGAKASVSGICNENLDANTYGSLQQSPNSQVAEPFGSKASVSGICKENWDATTYGSLQQSPNLPAAEPFGAKASVSVKKTQMLLHTDIYYSLHANKHQYHLMLK</sequence>
<dbReference type="Pfam" id="PF10545">
    <property type="entry name" value="MADF_DNA_bdg"/>
    <property type="match status" value="1"/>
</dbReference>
<dbReference type="PANTHER" id="PTHR21505">
    <property type="entry name" value="MADF DOMAIN-CONTAINING PROTEIN-RELATED"/>
    <property type="match status" value="1"/>
</dbReference>